<organism evidence="3 4">
    <name type="scientific">Nostoc linckia FACHB-391</name>
    <dbReference type="NCBI Taxonomy" id="2692906"/>
    <lineage>
        <taxon>Bacteria</taxon>
        <taxon>Bacillati</taxon>
        <taxon>Cyanobacteriota</taxon>
        <taxon>Cyanophyceae</taxon>
        <taxon>Nostocales</taxon>
        <taxon>Nostocaceae</taxon>
        <taxon>Nostoc</taxon>
    </lineage>
</organism>
<comment type="caution">
    <text evidence="3">The sequence shown here is derived from an EMBL/GenBank/DDBJ whole genome shotgun (WGS) entry which is preliminary data.</text>
</comment>
<dbReference type="Proteomes" id="UP000604661">
    <property type="component" value="Unassembled WGS sequence"/>
</dbReference>
<dbReference type="RefSeq" id="WP_190901966.1">
    <property type="nucleotide sequence ID" value="NZ_JACJTE010000155.1"/>
</dbReference>
<dbReference type="InterPro" id="IPR036291">
    <property type="entry name" value="NAD(P)-bd_dom_sf"/>
</dbReference>
<dbReference type="InterPro" id="IPR001509">
    <property type="entry name" value="Epimerase_deHydtase"/>
</dbReference>
<keyword evidence="4" id="KW-1185">Reference proteome</keyword>
<sequence length="352" mass="39991">MKILVIGGTGFIGLHVVCKLVQLGHQVTVFHRGVKLKHRATVFHQGATPSHLPPEVNYISGDRHHLEDYRHEFQQLAPEVVLDMIALTEAHALLTMETFRGLTQRVVAVSSIDVYRARDIIWKRETGLIDPVPLTESAPLRSQFYPYRDSADKDSIVPPDYDKILVERVIMGDSHIEGTIIRLPMVYGEGDYLHRFYPYLKRMDDHRPAIVLEEGYAYWRGSYGYVENVAAAIALAVIDHRAKGQIYNVAELAGLSEAELAKTIGRIVGWSGEIAVIPKAQIPELSQLPFNFEQDWLLDSTRIREELNYAEPIDQNEAFRRTIDWERLNPPEASHTSDLLDYETEDAILALI</sequence>
<dbReference type="Gene3D" id="3.40.50.720">
    <property type="entry name" value="NAD(P)-binding Rossmann-like Domain"/>
    <property type="match status" value="1"/>
</dbReference>
<evidence type="ECO:0000256" key="1">
    <source>
        <dbReference type="ARBA" id="ARBA00007637"/>
    </source>
</evidence>
<evidence type="ECO:0000313" key="3">
    <source>
        <dbReference type="EMBL" id="MBD2566193.1"/>
    </source>
</evidence>
<comment type="similarity">
    <text evidence="1">Belongs to the NAD(P)-dependent epimerase/dehydratase family.</text>
</comment>
<dbReference type="PANTHER" id="PTHR43000">
    <property type="entry name" value="DTDP-D-GLUCOSE 4,6-DEHYDRATASE-RELATED"/>
    <property type="match status" value="1"/>
</dbReference>
<evidence type="ECO:0000313" key="4">
    <source>
        <dbReference type="Proteomes" id="UP000604661"/>
    </source>
</evidence>
<accession>A0ABR8F7K2</accession>
<gene>
    <name evidence="3" type="ORF">H6G95_37795</name>
</gene>
<reference evidence="3 4" key="1">
    <citation type="journal article" date="2020" name="ISME J.">
        <title>Comparative genomics reveals insights into cyanobacterial evolution and habitat adaptation.</title>
        <authorList>
            <person name="Chen M.Y."/>
            <person name="Teng W.K."/>
            <person name="Zhao L."/>
            <person name="Hu C.X."/>
            <person name="Zhou Y.K."/>
            <person name="Han B.P."/>
            <person name="Song L.R."/>
            <person name="Shu W.S."/>
        </authorList>
    </citation>
    <scope>NUCLEOTIDE SEQUENCE [LARGE SCALE GENOMIC DNA]</scope>
    <source>
        <strain evidence="3 4">FACHB-391</strain>
    </source>
</reference>
<dbReference type="SUPFAM" id="SSF51735">
    <property type="entry name" value="NAD(P)-binding Rossmann-fold domains"/>
    <property type="match status" value="1"/>
</dbReference>
<dbReference type="EMBL" id="JACJTE010000155">
    <property type="protein sequence ID" value="MBD2566193.1"/>
    <property type="molecule type" value="Genomic_DNA"/>
</dbReference>
<dbReference type="Pfam" id="PF01370">
    <property type="entry name" value="Epimerase"/>
    <property type="match status" value="1"/>
</dbReference>
<name>A0ABR8F7K2_NOSLI</name>
<evidence type="ECO:0000259" key="2">
    <source>
        <dbReference type="Pfam" id="PF01370"/>
    </source>
</evidence>
<proteinExistence type="inferred from homology"/>
<feature type="domain" description="NAD-dependent epimerase/dehydratase" evidence="2">
    <location>
        <begin position="3"/>
        <end position="91"/>
    </location>
</feature>
<protein>
    <submittedName>
        <fullName evidence="3">NAD-dependent epimerase/dehydratase family protein</fullName>
    </submittedName>
</protein>